<comment type="similarity">
    <text evidence="2">Belongs to the KdsC family.</text>
</comment>
<evidence type="ECO:0000256" key="2">
    <source>
        <dbReference type="ARBA" id="ARBA00005893"/>
    </source>
</evidence>
<keyword evidence="6 7" id="KW-0460">Magnesium</keyword>
<organism evidence="8 9">
    <name type="scientific">Aquisphaera giovannonii</name>
    <dbReference type="NCBI Taxonomy" id="406548"/>
    <lineage>
        <taxon>Bacteria</taxon>
        <taxon>Pseudomonadati</taxon>
        <taxon>Planctomycetota</taxon>
        <taxon>Planctomycetia</taxon>
        <taxon>Isosphaerales</taxon>
        <taxon>Isosphaeraceae</taxon>
        <taxon>Aquisphaera</taxon>
    </lineage>
</organism>
<dbReference type="GO" id="GO:0046872">
    <property type="term" value="F:metal ion binding"/>
    <property type="evidence" value="ECO:0007669"/>
    <property type="project" value="UniProtKB-KW"/>
</dbReference>
<keyword evidence="5 8" id="KW-0378">Hydrolase</keyword>
<protein>
    <submittedName>
        <fullName evidence="8">3-deoxy-D-manno-octulosonate 8-phosphate phosphatase KdsC</fullName>
        <ecNumber evidence="8">3.1.3.45</ecNumber>
    </submittedName>
</protein>
<comment type="cofactor">
    <cofactor evidence="1 7">
        <name>Mg(2+)</name>
        <dbReference type="ChEBI" id="CHEBI:18420"/>
    </cofactor>
</comment>
<dbReference type="InterPro" id="IPR010023">
    <property type="entry name" value="KdsC_fam"/>
</dbReference>
<dbReference type="InterPro" id="IPR036412">
    <property type="entry name" value="HAD-like_sf"/>
</dbReference>
<keyword evidence="4 7" id="KW-0479">Metal-binding</keyword>
<reference evidence="8 9" key="1">
    <citation type="submission" date="2019-08" db="EMBL/GenBank/DDBJ databases">
        <title>Deep-cultivation of Planctomycetes and their phenomic and genomic characterization uncovers novel biology.</title>
        <authorList>
            <person name="Wiegand S."/>
            <person name="Jogler M."/>
            <person name="Boedeker C."/>
            <person name="Pinto D."/>
            <person name="Vollmers J."/>
            <person name="Rivas-Marin E."/>
            <person name="Kohn T."/>
            <person name="Peeters S.H."/>
            <person name="Heuer A."/>
            <person name="Rast P."/>
            <person name="Oberbeckmann S."/>
            <person name="Bunk B."/>
            <person name="Jeske O."/>
            <person name="Meyerdierks A."/>
            <person name="Storesund J.E."/>
            <person name="Kallscheuer N."/>
            <person name="Luecker S."/>
            <person name="Lage O.M."/>
            <person name="Pohl T."/>
            <person name="Merkel B.J."/>
            <person name="Hornburger P."/>
            <person name="Mueller R.-W."/>
            <person name="Bruemmer F."/>
            <person name="Labrenz M."/>
            <person name="Spormann A.M."/>
            <person name="Op den Camp H."/>
            <person name="Overmann J."/>
            <person name="Amann R."/>
            <person name="Jetten M.S.M."/>
            <person name="Mascher T."/>
            <person name="Medema M.H."/>
            <person name="Devos D.P."/>
            <person name="Kaster A.-K."/>
            <person name="Ovreas L."/>
            <person name="Rohde M."/>
            <person name="Galperin M.Y."/>
            <person name="Jogler C."/>
        </authorList>
    </citation>
    <scope>NUCLEOTIDE SEQUENCE [LARGE SCALE GENOMIC DNA]</scope>
    <source>
        <strain evidence="8 9">OJF2</strain>
    </source>
</reference>
<feature type="binding site" evidence="7">
    <location>
        <position position="22"/>
    </location>
    <ligand>
        <name>Mg(2+)</name>
        <dbReference type="ChEBI" id="CHEBI:18420"/>
    </ligand>
</feature>
<evidence type="ECO:0000256" key="3">
    <source>
        <dbReference type="ARBA" id="ARBA00011881"/>
    </source>
</evidence>
<evidence type="ECO:0000256" key="5">
    <source>
        <dbReference type="ARBA" id="ARBA00022801"/>
    </source>
</evidence>
<dbReference type="EMBL" id="CP042997">
    <property type="protein sequence ID" value="QEH32041.1"/>
    <property type="molecule type" value="Genomic_DNA"/>
</dbReference>
<dbReference type="SFLD" id="SFLDG01138">
    <property type="entry name" value="C1.6.2:_Deoxy-d-mannose-octulo"/>
    <property type="match status" value="1"/>
</dbReference>
<dbReference type="PIRSF" id="PIRSF006118">
    <property type="entry name" value="KDO8-P_Ptase"/>
    <property type="match status" value="1"/>
</dbReference>
<dbReference type="PANTHER" id="PTHR21485">
    <property type="entry name" value="HAD SUPERFAMILY MEMBERS CMAS AND KDSC"/>
    <property type="match status" value="1"/>
</dbReference>
<keyword evidence="9" id="KW-1185">Reference proteome</keyword>
<evidence type="ECO:0000256" key="4">
    <source>
        <dbReference type="ARBA" id="ARBA00022723"/>
    </source>
</evidence>
<evidence type="ECO:0000256" key="1">
    <source>
        <dbReference type="ARBA" id="ARBA00001946"/>
    </source>
</evidence>
<dbReference type="Gene3D" id="3.40.50.1000">
    <property type="entry name" value="HAD superfamily/HAD-like"/>
    <property type="match status" value="1"/>
</dbReference>
<dbReference type="AlphaFoldDB" id="A0A5B9VW08"/>
<dbReference type="SFLD" id="SFLDG01136">
    <property type="entry name" value="C1.6:_Phosphoserine_Phosphatas"/>
    <property type="match status" value="1"/>
</dbReference>
<dbReference type="InterPro" id="IPR023214">
    <property type="entry name" value="HAD_sf"/>
</dbReference>
<gene>
    <name evidence="8" type="primary">kdsC</name>
    <name evidence="8" type="ORF">OJF2_05100</name>
</gene>
<evidence type="ECO:0000256" key="6">
    <source>
        <dbReference type="ARBA" id="ARBA00022842"/>
    </source>
</evidence>
<dbReference type="KEGG" id="agv:OJF2_05100"/>
<dbReference type="FunFam" id="3.40.50.1000:FF:000029">
    <property type="entry name" value="3-deoxy-D-manno-octulosonate 8-phosphate phosphatase KdsC"/>
    <property type="match status" value="1"/>
</dbReference>
<dbReference type="Pfam" id="PF08282">
    <property type="entry name" value="Hydrolase_3"/>
    <property type="match status" value="1"/>
</dbReference>
<dbReference type="CDD" id="cd01630">
    <property type="entry name" value="HAD_KDO-like"/>
    <property type="match status" value="1"/>
</dbReference>
<dbReference type="SFLD" id="SFLDS00003">
    <property type="entry name" value="Haloacid_Dehalogenase"/>
    <property type="match status" value="1"/>
</dbReference>
<sequence length="182" mass="19335">MAQATLAELAARCSGIELLALDVDGVLTDGVIELDDDGVESKHFHVRDGLGLALWHRAGKRSAILSGRAAEVVRRRAEELKIGHVAQGLADKGEAFRAMLGELGLDARQVCYVGDDLIDLPVLRAAGLAACPADAVAEVRQSAQVITEAPGGRGAVREVVETILRAQGLWHNLCEPFRVPAM</sequence>
<dbReference type="GO" id="GO:0019143">
    <property type="term" value="F:3-deoxy-manno-octulosonate-8-phosphatase activity"/>
    <property type="evidence" value="ECO:0007669"/>
    <property type="project" value="UniProtKB-EC"/>
</dbReference>
<dbReference type="PANTHER" id="PTHR21485:SF3">
    <property type="entry name" value="N-ACYLNEURAMINATE CYTIDYLYLTRANSFERASE"/>
    <property type="match status" value="1"/>
</dbReference>
<evidence type="ECO:0000256" key="7">
    <source>
        <dbReference type="PIRSR" id="PIRSR006118-2"/>
    </source>
</evidence>
<proteinExistence type="inferred from homology"/>
<dbReference type="InterPro" id="IPR050793">
    <property type="entry name" value="CMP-NeuNAc_synthase"/>
</dbReference>
<dbReference type="Proteomes" id="UP000324233">
    <property type="component" value="Chromosome"/>
</dbReference>
<evidence type="ECO:0000313" key="8">
    <source>
        <dbReference type="EMBL" id="QEH32041.1"/>
    </source>
</evidence>
<feature type="binding site" evidence="7">
    <location>
        <position position="115"/>
    </location>
    <ligand>
        <name>Mg(2+)</name>
        <dbReference type="ChEBI" id="CHEBI:18420"/>
    </ligand>
</feature>
<name>A0A5B9VW08_9BACT</name>
<dbReference type="EC" id="3.1.3.45" evidence="8"/>
<dbReference type="SUPFAM" id="SSF56784">
    <property type="entry name" value="HAD-like"/>
    <property type="match status" value="1"/>
</dbReference>
<comment type="subunit">
    <text evidence="3">Homotetramer.</text>
</comment>
<feature type="binding site" evidence="7">
    <location>
        <position position="24"/>
    </location>
    <ligand>
        <name>substrate</name>
    </ligand>
</feature>
<dbReference type="OrthoDB" id="9805604at2"/>
<accession>A0A5B9VW08</accession>
<dbReference type="GO" id="GO:0008781">
    <property type="term" value="F:N-acylneuraminate cytidylyltransferase activity"/>
    <property type="evidence" value="ECO:0007669"/>
    <property type="project" value="TreeGrafter"/>
</dbReference>
<dbReference type="NCBIfam" id="TIGR01670">
    <property type="entry name" value="KdsC-phosphatas"/>
    <property type="match status" value="1"/>
</dbReference>
<dbReference type="RefSeq" id="WP_148590936.1">
    <property type="nucleotide sequence ID" value="NZ_CP042997.1"/>
</dbReference>
<evidence type="ECO:0000313" key="9">
    <source>
        <dbReference type="Proteomes" id="UP000324233"/>
    </source>
</evidence>